<name>A0A2U1PYW0_ARTAN</name>
<proteinExistence type="predicted"/>
<evidence type="ECO:0000313" key="2">
    <source>
        <dbReference type="Proteomes" id="UP000245207"/>
    </source>
</evidence>
<reference evidence="1 2" key="1">
    <citation type="journal article" date="2018" name="Mol. Plant">
        <title>The genome of Artemisia annua provides insight into the evolution of Asteraceae family and artemisinin biosynthesis.</title>
        <authorList>
            <person name="Shen Q."/>
            <person name="Zhang L."/>
            <person name="Liao Z."/>
            <person name="Wang S."/>
            <person name="Yan T."/>
            <person name="Shi P."/>
            <person name="Liu M."/>
            <person name="Fu X."/>
            <person name="Pan Q."/>
            <person name="Wang Y."/>
            <person name="Lv Z."/>
            <person name="Lu X."/>
            <person name="Zhang F."/>
            <person name="Jiang W."/>
            <person name="Ma Y."/>
            <person name="Chen M."/>
            <person name="Hao X."/>
            <person name="Li L."/>
            <person name="Tang Y."/>
            <person name="Lv G."/>
            <person name="Zhou Y."/>
            <person name="Sun X."/>
            <person name="Brodelius P.E."/>
            <person name="Rose J.K.C."/>
            <person name="Tang K."/>
        </authorList>
    </citation>
    <scope>NUCLEOTIDE SEQUENCE [LARGE SCALE GENOMIC DNA]</scope>
    <source>
        <strain evidence="2">cv. Huhao1</strain>
        <tissue evidence="1">Leaf</tissue>
    </source>
</reference>
<organism evidence="1 2">
    <name type="scientific">Artemisia annua</name>
    <name type="common">Sweet wormwood</name>
    <dbReference type="NCBI Taxonomy" id="35608"/>
    <lineage>
        <taxon>Eukaryota</taxon>
        <taxon>Viridiplantae</taxon>
        <taxon>Streptophyta</taxon>
        <taxon>Embryophyta</taxon>
        <taxon>Tracheophyta</taxon>
        <taxon>Spermatophyta</taxon>
        <taxon>Magnoliopsida</taxon>
        <taxon>eudicotyledons</taxon>
        <taxon>Gunneridae</taxon>
        <taxon>Pentapetalae</taxon>
        <taxon>asterids</taxon>
        <taxon>campanulids</taxon>
        <taxon>Asterales</taxon>
        <taxon>Asteraceae</taxon>
        <taxon>Asteroideae</taxon>
        <taxon>Anthemideae</taxon>
        <taxon>Artemisiinae</taxon>
        <taxon>Artemisia</taxon>
    </lineage>
</organism>
<accession>A0A2U1PYW0</accession>
<dbReference type="PANTHER" id="PTHR33384">
    <property type="entry name" value="EXPRESSED PROTEIN"/>
    <property type="match status" value="1"/>
</dbReference>
<dbReference type="Proteomes" id="UP000245207">
    <property type="component" value="Unassembled WGS sequence"/>
</dbReference>
<protein>
    <submittedName>
        <fullName evidence="1">Uncharacterized protein</fullName>
    </submittedName>
</protein>
<dbReference type="STRING" id="35608.A0A2U1PYW0"/>
<keyword evidence="2" id="KW-1185">Reference proteome</keyword>
<dbReference type="PANTHER" id="PTHR33384:SF22">
    <property type="match status" value="1"/>
</dbReference>
<dbReference type="EMBL" id="PKPP01000590">
    <property type="protein sequence ID" value="PWA90902.1"/>
    <property type="molecule type" value="Genomic_DNA"/>
</dbReference>
<evidence type="ECO:0000313" key="1">
    <source>
        <dbReference type="EMBL" id="PWA90902.1"/>
    </source>
</evidence>
<sequence>MMMNNVVCPKPRRVDWLHPMNQSDLEGGNQLLDVILTKECYGVDRANNPFFNGSPPSRSSNPLIQNAQFCHGKPSQSSPVFMVSPSSSTGGSCTTVKLGQKQAAVRVEGFNSRGISAAAY</sequence>
<dbReference type="OrthoDB" id="902328at2759"/>
<dbReference type="AlphaFoldDB" id="A0A2U1PYW0"/>
<comment type="caution">
    <text evidence="1">The sequence shown here is derived from an EMBL/GenBank/DDBJ whole genome shotgun (WGS) entry which is preliminary data.</text>
</comment>
<gene>
    <name evidence="1" type="ORF">CTI12_AA012780</name>
</gene>